<organism evidence="2 3">
    <name type="scientific">Microthlaspi erraticum</name>
    <dbReference type="NCBI Taxonomy" id="1685480"/>
    <lineage>
        <taxon>Eukaryota</taxon>
        <taxon>Viridiplantae</taxon>
        <taxon>Streptophyta</taxon>
        <taxon>Embryophyta</taxon>
        <taxon>Tracheophyta</taxon>
        <taxon>Spermatophyta</taxon>
        <taxon>Magnoliopsida</taxon>
        <taxon>eudicotyledons</taxon>
        <taxon>Gunneridae</taxon>
        <taxon>Pentapetalae</taxon>
        <taxon>rosids</taxon>
        <taxon>malvids</taxon>
        <taxon>Brassicales</taxon>
        <taxon>Brassicaceae</taxon>
        <taxon>Coluteocarpeae</taxon>
        <taxon>Microthlaspi</taxon>
    </lineage>
</organism>
<dbReference type="CDD" id="cd06222">
    <property type="entry name" value="RNase_H_like"/>
    <property type="match status" value="1"/>
</dbReference>
<dbReference type="Gene3D" id="3.30.420.10">
    <property type="entry name" value="Ribonuclease H-like superfamily/Ribonuclease H"/>
    <property type="match status" value="1"/>
</dbReference>
<gene>
    <name evidence="2" type="ORF">MERR_LOCUS30964</name>
</gene>
<dbReference type="InterPro" id="IPR036397">
    <property type="entry name" value="RNaseH_sf"/>
</dbReference>
<protein>
    <recommendedName>
        <fullName evidence="1">RNase H type-1 domain-containing protein</fullName>
    </recommendedName>
</protein>
<dbReference type="EMBL" id="CACVBM020001285">
    <property type="protein sequence ID" value="CAA7043729.1"/>
    <property type="molecule type" value="Genomic_DNA"/>
</dbReference>
<dbReference type="InterPro" id="IPR044730">
    <property type="entry name" value="RNase_H-like_dom_plant"/>
</dbReference>
<evidence type="ECO:0000259" key="1">
    <source>
        <dbReference type="Pfam" id="PF13456"/>
    </source>
</evidence>
<comment type="caution">
    <text evidence="2">The sequence shown here is derived from an EMBL/GenBank/DDBJ whole genome shotgun (WGS) entry which is preliminary data.</text>
</comment>
<dbReference type="GO" id="GO:0004523">
    <property type="term" value="F:RNA-DNA hybrid ribonuclease activity"/>
    <property type="evidence" value="ECO:0007669"/>
    <property type="project" value="InterPro"/>
</dbReference>
<dbReference type="Proteomes" id="UP000467841">
    <property type="component" value="Unassembled WGS sequence"/>
</dbReference>
<dbReference type="InterPro" id="IPR012337">
    <property type="entry name" value="RNaseH-like_sf"/>
</dbReference>
<dbReference type="Pfam" id="PF13456">
    <property type="entry name" value="RVT_3"/>
    <property type="match status" value="1"/>
</dbReference>
<dbReference type="AlphaFoldDB" id="A0A6D2JWN2"/>
<dbReference type="InterPro" id="IPR052929">
    <property type="entry name" value="RNase_H-like_EbsB-rel"/>
</dbReference>
<accession>A0A6D2JWN2</accession>
<dbReference type="PANTHER" id="PTHR47074:SF11">
    <property type="entry name" value="REVERSE TRANSCRIPTASE-LIKE PROTEIN"/>
    <property type="match status" value="1"/>
</dbReference>
<name>A0A6D2JWN2_9BRAS</name>
<proteinExistence type="predicted"/>
<evidence type="ECO:0000313" key="2">
    <source>
        <dbReference type="EMBL" id="CAA7043729.1"/>
    </source>
</evidence>
<keyword evidence="3" id="KW-1185">Reference proteome</keyword>
<dbReference type="GO" id="GO:0003676">
    <property type="term" value="F:nucleic acid binding"/>
    <property type="evidence" value="ECO:0007669"/>
    <property type="project" value="InterPro"/>
</dbReference>
<reference evidence="2" key="1">
    <citation type="submission" date="2020-01" db="EMBL/GenBank/DDBJ databases">
        <authorList>
            <person name="Mishra B."/>
        </authorList>
    </citation>
    <scope>NUCLEOTIDE SEQUENCE [LARGE SCALE GENOMIC DNA]</scope>
</reference>
<dbReference type="PANTHER" id="PTHR47074">
    <property type="entry name" value="BNAC02G40300D PROTEIN"/>
    <property type="match status" value="1"/>
</dbReference>
<feature type="domain" description="RNase H type-1" evidence="1">
    <location>
        <begin position="2"/>
        <end position="107"/>
    </location>
</feature>
<sequence length="116" mass="12766">MGWTFHDSNHLLLQQNAKAQRFIASPLVAEALAIRLALQNALDLGFTCLHVASDSNQTISAINSGIYLSEAYSVLQDISHLASRFHLVMFVFVPRDANVLADSIAKLSLRNLISDE</sequence>
<evidence type="ECO:0000313" key="3">
    <source>
        <dbReference type="Proteomes" id="UP000467841"/>
    </source>
</evidence>
<dbReference type="OrthoDB" id="1108672at2759"/>
<dbReference type="SUPFAM" id="SSF53098">
    <property type="entry name" value="Ribonuclease H-like"/>
    <property type="match status" value="1"/>
</dbReference>
<dbReference type="InterPro" id="IPR002156">
    <property type="entry name" value="RNaseH_domain"/>
</dbReference>